<evidence type="ECO:0000313" key="2">
    <source>
        <dbReference type="EMBL" id="QKM67974.1"/>
    </source>
</evidence>
<feature type="domain" description="Gcp-like" evidence="1">
    <location>
        <begin position="32"/>
        <end position="148"/>
    </location>
</feature>
<dbReference type="RefSeq" id="WP_006347183.1">
    <property type="nucleotide sequence ID" value="NZ_CP029159.1"/>
</dbReference>
<dbReference type="AlphaFoldDB" id="I2N4K4"/>
<protein>
    <submittedName>
        <fullName evidence="2">tRNA (Adenosine(37)-N6)-threonylcarbamoyltransferase complex dimerization subunit type 1 TsaB</fullName>
    </submittedName>
</protein>
<dbReference type="GO" id="GO:0005829">
    <property type="term" value="C:cytosol"/>
    <property type="evidence" value="ECO:0007669"/>
    <property type="project" value="TreeGrafter"/>
</dbReference>
<evidence type="ECO:0000259" key="1">
    <source>
        <dbReference type="Pfam" id="PF00814"/>
    </source>
</evidence>
<dbReference type="Gene3D" id="3.30.420.40">
    <property type="match status" value="2"/>
</dbReference>
<name>I2N4K4_STRT9</name>
<dbReference type="InterPro" id="IPR000905">
    <property type="entry name" value="Gcp-like_dom"/>
</dbReference>
<keyword evidence="3" id="KW-1185">Reference proteome</keyword>
<accession>I2N4K4</accession>
<proteinExistence type="predicted"/>
<dbReference type="NCBIfam" id="TIGR03725">
    <property type="entry name" value="T6A_YeaZ"/>
    <property type="match status" value="1"/>
</dbReference>
<dbReference type="Pfam" id="PF00814">
    <property type="entry name" value="TsaD"/>
    <property type="match status" value="1"/>
</dbReference>
<dbReference type="PANTHER" id="PTHR11735:SF11">
    <property type="entry name" value="TRNA THREONYLCARBAMOYLADENOSINE BIOSYNTHESIS PROTEIN TSAB"/>
    <property type="match status" value="1"/>
</dbReference>
<dbReference type="SUPFAM" id="SSF53067">
    <property type="entry name" value="Actin-like ATPase domain"/>
    <property type="match status" value="2"/>
</dbReference>
<dbReference type="GO" id="GO:0002949">
    <property type="term" value="P:tRNA threonylcarbamoyladenosine modification"/>
    <property type="evidence" value="ECO:0007669"/>
    <property type="project" value="InterPro"/>
</dbReference>
<sequence length="230" mass="23383">MLLLAVDTATPAVTAALHDGTKVLAESSRVDARRHGELLLPAVDRVLAEAGVALDAVTAVVTGVGPGPYTGLRVGLVTAATFGSALGVPVYGLCTLDGLAYAAGRDTGVTGPFVVATDARRKEVYWARYASPCERVTGPAVDRPADIAEQLAGLPAVGAGALLYPDAFPTVVPGAPEHVSAAALAALAAEKLAEGGDTGPAEGAFLPPQPLYLRRPDAQVPKNYKVVTPQ</sequence>
<evidence type="ECO:0000313" key="3">
    <source>
        <dbReference type="Proteomes" id="UP000005940"/>
    </source>
</evidence>
<dbReference type="InterPro" id="IPR043129">
    <property type="entry name" value="ATPase_NBD"/>
</dbReference>
<gene>
    <name evidence="2" type="primary">tsaB</name>
    <name evidence="2" type="ORF">STSU_013140</name>
</gene>
<reference evidence="2 3" key="1">
    <citation type="journal article" date="2012" name="J. Bacteriol.">
        <title>Draft genome of Streptomyces tsukubaensis NRRL 18488, the producer of the clinically important immunosuppressant tacrolimus (FK506).</title>
        <authorList>
            <person name="Barreiro C."/>
            <person name="Prieto C."/>
            <person name="Sola-Landa A."/>
            <person name="Solera E."/>
            <person name="Martinez-Castro M."/>
            <person name="Perez-Redondo R."/>
            <person name="Garcia-Estrada C."/>
            <person name="Aparicio J.F."/>
            <person name="Fernandez-Martinez L.T."/>
            <person name="Santos-Aberturas J."/>
            <person name="Salehi-Najafabadi Z."/>
            <person name="Rodriguez-Garcia A."/>
            <person name="Tauch A."/>
            <person name="Martin J.F."/>
        </authorList>
    </citation>
    <scope>NUCLEOTIDE SEQUENCE [LARGE SCALE GENOMIC DNA]</scope>
    <source>
        <strain evidence="3">DSM 42081 / NBRC 108919 / NRRL 18488 / 9993</strain>
    </source>
</reference>
<dbReference type="InterPro" id="IPR022496">
    <property type="entry name" value="T6A_TsaB"/>
</dbReference>
<dbReference type="PANTHER" id="PTHR11735">
    <property type="entry name" value="TRNA N6-ADENOSINE THREONYLCARBAMOYLTRANSFERASE"/>
    <property type="match status" value="1"/>
</dbReference>
<organism evidence="2 3">
    <name type="scientific">Streptomyces tsukubensis (strain DSM 42081 / NBRC 108919 / NRRL 18488 / 9993)</name>
    <dbReference type="NCBI Taxonomy" id="1114943"/>
    <lineage>
        <taxon>Bacteria</taxon>
        <taxon>Bacillati</taxon>
        <taxon>Actinomycetota</taxon>
        <taxon>Actinomycetes</taxon>
        <taxon>Kitasatosporales</taxon>
        <taxon>Streptomycetaceae</taxon>
        <taxon>Streptomyces</taxon>
    </lineage>
</organism>
<dbReference type="EMBL" id="CP029159">
    <property type="protein sequence ID" value="QKM67974.1"/>
    <property type="molecule type" value="Genomic_DNA"/>
</dbReference>
<dbReference type="GO" id="GO:0016740">
    <property type="term" value="F:transferase activity"/>
    <property type="evidence" value="ECO:0007669"/>
    <property type="project" value="UniProtKB-KW"/>
</dbReference>
<dbReference type="Proteomes" id="UP000005940">
    <property type="component" value="Chromosome"/>
</dbReference>
<dbReference type="CDD" id="cd24032">
    <property type="entry name" value="ASKHA_NBD_TsaB"/>
    <property type="match status" value="1"/>
</dbReference>